<keyword evidence="2" id="KW-1185">Reference proteome</keyword>
<evidence type="ECO:0000313" key="1">
    <source>
        <dbReference type="EMBL" id="ADQ79549.1"/>
    </source>
</evidence>
<dbReference type="HOGENOM" id="CLU_2524455_0_0_10"/>
<dbReference type="OrthoDB" id="1123151at2"/>
<dbReference type="Proteomes" id="UP000008718">
    <property type="component" value="Chromosome"/>
</dbReference>
<accession>E4T4A5</accession>
<reference key="1">
    <citation type="submission" date="2010-11" db="EMBL/GenBank/DDBJ databases">
        <title>The complete genome of Paludibacter propionicigenes DSM 17365.</title>
        <authorList>
            <consortium name="US DOE Joint Genome Institute (JGI-PGF)"/>
            <person name="Lucas S."/>
            <person name="Copeland A."/>
            <person name="Lapidus A."/>
            <person name="Bruce D."/>
            <person name="Goodwin L."/>
            <person name="Pitluck S."/>
            <person name="Kyrpides N."/>
            <person name="Mavromatis K."/>
            <person name="Ivanova N."/>
            <person name="Munk A.C."/>
            <person name="Brettin T."/>
            <person name="Detter J.C."/>
            <person name="Han C."/>
            <person name="Tapia R."/>
            <person name="Land M."/>
            <person name="Hauser L."/>
            <person name="Markowitz V."/>
            <person name="Cheng J.-F."/>
            <person name="Hugenholtz P."/>
            <person name="Woyke T."/>
            <person name="Wu D."/>
            <person name="Gronow S."/>
            <person name="Wellnitz S."/>
            <person name="Brambilla E."/>
            <person name="Klenk H.-P."/>
            <person name="Eisen J.A."/>
        </authorList>
    </citation>
    <scope>NUCLEOTIDE SEQUENCE</scope>
    <source>
        <strain>WB4</strain>
    </source>
</reference>
<evidence type="ECO:0000313" key="2">
    <source>
        <dbReference type="Proteomes" id="UP000008718"/>
    </source>
</evidence>
<sequence length="84" mass="9477">MELNPEVYKLPARTQLRAIDENHIGIVKLIKSRIIQKDAVRIVEMSTQIKDVHPDLKVSLICTSNICSKSLALLQREGISVIIK</sequence>
<dbReference type="EMBL" id="CP002345">
    <property type="protein sequence ID" value="ADQ79549.1"/>
    <property type="molecule type" value="Genomic_DNA"/>
</dbReference>
<reference evidence="1 2" key="2">
    <citation type="journal article" date="2011" name="Stand. Genomic Sci.">
        <title>Complete genome sequence of Paludibacter propionicigenes type strain (WB4).</title>
        <authorList>
            <person name="Gronow S."/>
            <person name="Munk C."/>
            <person name="Lapidus A."/>
            <person name="Nolan M."/>
            <person name="Lucas S."/>
            <person name="Hammon N."/>
            <person name="Deshpande S."/>
            <person name="Cheng J.F."/>
            <person name="Tapia R."/>
            <person name="Han C."/>
            <person name="Goodwin L."/>
            <person name="Pitluck S."/>
            <person name="Liolios K."/>
            <person name="Ivanova N."/>
            <person name="Mavromatis K."/>
            <person name="Mikhailova N."/>
            <person name="Pati A."/>
            <person name="Chen A."/>
            <person name="Palaniappan K."/>
            <person name="Land M."/>
            <person name="Hauser L."/>
            <person name="Chang Y.J."/>
            <person name="Jeffries C.D."/>
            <person name="Brambilla E."/>
            <person name="Rohde M."/>
            <person name="Goker M."/>
            <person name="Detter J.C."/>
            <person name="Woyke T."/>
            <person name="Bristow J."/>
            <person name="Eisen J.A."/>
            <person name="Markowitz V."/>
            <person name="Hugenholtz P."/>
            <person name="Kyrpides N.C."/>
            <person name="Klenk H.P."/>
        </authorList>
    </citation>
    <scope>NUCLEOTIDE SEQUENCE [LARGE SCALE GENOMIC DNA]</scope>
    <source>
        <strain evidence="2">DSM 17365 / JCM 13257 / WB4</strain>
    </source>
</reference>
<protein>
    <submittedName>
        <fullName evidence="1">Uncharacterized protein</fullName>
    </submittedName>
</protein>
<dbReference type="STRING" id="694427.Palpr_1403"/>
<proteinExistence type="predicted"/>
<dbReference type="AlphaFoldDB" id="E4T4A5"/>
<name>E4T4A5_PALPW</name>
<dbReference type="RefSeq" id="WP_013444918.1">
    <property type="nucleotide sequence ID" value="NC_014734.1"/>
</dbReference>
<organism evidence="1 2">
    <name type="scientific">Paludibacter propionicigenes (strain DSM 17365 / JCM 13257 / WB4)</name>
    <dbReference type="NCBI Taxonomy" id="694427"/>
    <lineage>
        <taxon>Bacteria</taxon>
        <taxon>Pseudomonadati</taxon>
        <taxon>Bacteroidota</taxon>
        <taxon>Bacteroidia</taxon>
        <taxon>Bacteroidales</taxon>
        <taxon>Paludibacteraceae</taxon>
        <taxon>Paludibacter</taxon>
    </lineage>
</organism>
<dbReference type="eggNOG" id="ENOG5033GDF">
    <property type="taxonomic scope" value="Bacteria"/>
</dbReference>
<gene>
    <name evidence="1" type="ordered locus">Palpr_1403</name>
</gene>
<dbReference type="KEGG" id="ppn:Palpr_1403"/>